<dbReference type="Gene3D" id="1.20.200.10">
    <property type="entry name" value="Fumarase/aspartase (Central domain)"/>
    <property type="match status" value="1"/>
</dbReference>
<dbReference type="CDD" id="cd00332">
    <property type="entry name" value="PAL-HAL"/>
    <property type="match status" value="1"/>
</dbReference>
<protein>
    <submittedName>
        <fullName evidence="2">Histidine ammonia-lyase</fullName>
        <ecNumber evidence="2">4.3.1.3</ecNumber>
    </submittedName>
</protein>
<dbReference type="Pfam" id="PF00221">
    <property type="entry name" value="Lyase_aromatic"/>
    <property type="match status" value="1"/>
</dbReference>
<dbReference type="PANTHER" id="PTHR10362">
    <property type="entry name" value="HISTIDINE AMMONIA-LYASE"/>
    <property type="match status" value="1"/>
</dbReference>
<comment type="caution">
    <text evidence="2">The sequence shown here is derived from an EMBL/GenBank/DDBJ whole genome shotgun (WGS) entry which is preliminary data.</text>
</comment>
<proteinExistence type="predicted"/>
<dbReference type="InterPro" id="IPR001106">
    <property type="entry name" value="Aromatic_Lyase"/>
</dbReference>
<reference evidence="2 3" key="1">
    <citation type="submission" date="2016-01" db="EMBL/GenBank/DDBJ databases">
        <authorList>
            <person name="Regsiter A."/>
            <person name="william w."/>
        </authorList>
    </citation>
    <scope>NUCLEOTIDE SEQUENCE [LARGE SCALE GENOMIC DNA]</scope>
    <source>
        <strain evidence="2 3">CFBP 6927</strain>
    </source>
</reference>
<dbReference type="RefSeq" id="WP_080839366.1">
    <property type="nucleotide sequence ID" value="NZ_LT009757.1"/>
</dbReference>
<dbReference type="Proteomes" id="UP000191812">
    <property type="component" value="Unassembled WGS sequence"/>
</dbReference>
<evidence type="ECO:0000313" key="3">
    <source>
        <dbReference type="Proteomes" id="UP000191812"/>
    </source>
</evidence>
<keyword evidence="3" id="KW-1185">Reference proteome</keyword>
<dbReference type="EMBL" id="FBWH01000037">
    <property type="protein sequence ID" value="CUX49535.1"/>
    <property type="molecule type" value="Genomic_DNA"/>
</dbReference>
<dbReference type="Gene3D" id="1.10.275.10">
    <property type="entry name" value="Fumarase/aspartase (N-terminal domain)"/>
    <property type="match status" value="1"/>
</dbReference>
<feature type="chain" id="PRO_5047082794" evidence="1">
    <location>
        <begin position="24"/>
        <end position="543"/>
    </location>
</feature>
<dbReference type="SUPFAM" id="SSF48557">
    <property type="entry name" value="L-aspartase-like"/>
    <property type="match status" value="1"/>
</dbReference>
<evidence type="ECO:0000313" key="2">
    <source>
        <dbReference type="EMBL" id="CUX49535.1"/>
    </source>
</evidence>
<keyword evidence="2" id="KW-0456">Lyase</keyword>
<dbReference type="EC" id="4.3.1.3" evidence="2"/>
<sequence>MFKSTILLKVASISFLLANVAHAEINLTGHDTTPEMIVRIADGEEVKVSPDDLQRVAQSYAVLLQAAKEGQEIYGLTVGVGWNKDRKMVDASGELTPELMEASREFNEGLLRAHSVGVGPDAEPRIVRAAMAVRLNNILTGGPGVQPHVAEILVSFLNKGITPIMPSRGSVGQADMTLLSHIGLAMLGEGDVIYQGQRQPASEAFSKAGIEPLKPFGKDGLAILSSNAYAAALGAFAVHDAEQLLRVSQLVYALSLEGLNGNVSPLLEDVTALRPFPSYVRSASDLRSILKGSYLWEKDEKRILQDPLSYRTAPYLLGSFTDSIQRTKALLHIQINSSDDNPGVAVNVTPKSDLYQATRGYVKGGAVLPTANFEPLTWVISFEEMAVVLAHNATASSERVLKLNNPVHTKLPRYLGTENTHHAFLVVEAPLMALATEARALAQPTSFDSRPIAGGVEDVGTNAPFVVERVRQQIDDNFSILAMELLHAAQAADLRLQEQPARKLSETTKRFHDKVRETIPFLNADRSMTPDIAAGTEFLKAFR</sequence>
<dbReference type="InterPro" id="IPR024083">
    <property type="entry name" value="Fumarase/histidase_N"/>
</dbReference>
<name>A0ABP2BKS0_9HYPH</name>
<evidence type="ECO:0000256" key="1">
    <source>
        <dbReference type="SAM" id="SignalP"/>
    </source>
</evidence>
<accession>A0ABP2BKS0</accession>
<dbReference type="InterPro" id="IPR008948">
    <property type="entry name" value="L-Aspartase-like"/>
</dbReference>
<organism evidence="2 3">
    <name type="scientific">Agrobacterium genomosp. 13 str. CFBP 6927</name>
    <dbReference type="NCBI Taxonomy" id="1183428"/>
    <lineage>
        <taxon>Bacteria</taxon>
        <taxon>Pseudomonadati</taxon>
        <taxon>Pseudomonadota</taxon>
        <taxon>Alphaproteobacteria</taxon>
        <taxon>Hyphomicrobiales</taxon>
        <taxon>Rhizobiaceae</taxon>
        <taxon>Rhizobium/Agrobacterium group</taxon>
        <taxon>Agrobacterium</taxon>
        <taxon>Agrobacterium tumefaciens complex</taxon>
    </lineage>
</organism>
<gene>
    <name evidence="2" type="ORF">AGR13a_Lc110130</name>
</gene>
<dbReference type="GO" id="GO:0004397">
    <property type="term" value="F:histidine ammonia-lyase activity"/>
    <property type="evidence" value="ECO:0007669"/>
    <property type="project" value="UniProtKB-EC"/>
</dbReference>
<feature type="signal peptide" evidence="1">
    <location>
        <begin position="1"/>
        <end position="23"/>
    </location>
</feature>
<keyword evidence="1" id="KW-0732">Signal</keyword>